<keyword evidence="2 5" id="KW-0645">Protease</keyword>
<accession>A0A401UDA5</accession>
<dbReference type="AlphaFoldDB" id="A0A401UDA5"/>
<evidence type="ECO:0000313" key="8">
    <source>
        <dbReference type="Proteomes" id="UP000288227"/>
    </source>
</evidence>
<evidence type="ECO:0000256" key="1">
    <source>
        <dbReference type="ARBA" id="ARBA00011073"/>
    </source>
</evidence>
<feature type="active site" description="Charge relay system" evidence="5">
    <location>
        <position position="314"/>
    </location>
</feature>
<dbReference type="InterPro" id="IPR035986">
    <property type="entry name" value="PKD_dom_sf"/>
</dbReference>
<dbReference type="PROSITE" id="PS00138">
    <property type="entry name" value="SUBTILASE_SER"/>
    <property type="match status" value="1"/>
</dbReference>
<evidence type="ECO:0000256" key="3">
    <source>
        <dbReference type="ARBA" id="ARBA00022801"/>
    </source>
</evidence>
<dbReference type="PANTHER" id="PTHR43399:SF4">
    <property type="entry name" value="CELL WALL-ASSOCIATED PROTEASE"/>
    <property type="match status" value="1"/>
</dbReference>
<dbReference type="EMBL" id="BHXQ01000005">
    <property type="protein sequence ID" value="GCC52877.1"/>
    <property type="molecule type" value="Genomic_DNA"/>
</dbReference>
<keyword evidence="4 5" id="KW-0720">Serine protease</keyword>
<evidence type="ECO:0000256" key="5">
    <source>
        <dbReference type="PROSITE-ProRule" id="PRU01240"/>
    </source>
</evidence>
<dbReference type="SUPFAM" id="SSF52743">
    <property type="entry name" value="Subtilisin-like"/>
    <property type="match status" value="1"/>
</dbReference>
<dbReference type="InterPro" id="IPR051048">
    <property type="entry name" value="Peptidase_S8/S53_subtilisin"/>
</dbReference>
<dbReference type="PANTHER" id="PTHR43399">
    <property type="entry name" value="SUBTILISIN-RELATED"/>
    <property type="match status" value="1"/>
</dbReference>
<proteinExistence type="inferred from homology"/>
<dbReference type="PRINTS" id="PR00723">
    <property type="entry name" value="SUBTILISIN"/>
</dbReference>
<dbReference type="InterPro" id="IPR015500">
    <property type="entry name" value="Peptidase_S8_subtilisin-rel"/>
</dbReference>
<dbReference type="Pfam" id="PF00082">
    <property type="entry name" value="Peptidase_S8"/>
    <property type="match status" value="1"/>
</dbReference>
<evidence type="ECO:0000313" key="7">
    <source>
        <dbReference type="EMBL" id="GCC52877.1"/>
    </source>
</evidence>
<dbReference type="InterPro" id="IPR000209">
    <property type="entry name" value="Peptidase_S8/S53_dom"/>
</dbReference>
<evidence type="ECO:0000259" key="6">
    <source>
        <dbReference type="PROSITE" id="PS50093"/>
    </source>
</evidence>
<sequence>MAEDSTLYMLGIKKVQTENIPSILFDSIKQQKWLLVMDDADHFSYRAPLNDGAAKTSGAFNLVNPLGSFQLSGKGINCGVWDDGLVKDHIEFGNRILSKEGNDFESHATHVTGTILAAGVNPLARGMAPQASAFTYYFNNDISEMSVAANNDKPLLFSNHSYGAVTGWSLRNGTWTWFGDPEISIDEDYRHGFYGQRTKNIDALAYLSPYYTIVWAAGNDRFDTGSGTQPADCNRGTGYDCIISDAVGKNIITVGAVQKVANYTSPASVVMSHFSSWGPTDDGRIKPDLVAAGMDVFSTNANGTNGYEFSTGTSMATPGVTGSLILLQELYAKLNAGKFMKAATLKALAIHTAKEAGPKPGPDYQFGWGLIDVKAGADFLIAENYIDKLLVEERLLNNANYELTIQPQVNKKISITLSWTDPEGTPVSASLDPLDRMLVNDLDVRLIDEDGLITLPWSLNPSVPQAQAIQADNSRDNVEKIELSNPLNKSYKILVRHKGELRHGHQDFSLVVSYESQGTNSKTFYWIGNTGNWQDASNWSFASSGSAANQLPTGNDVIIIDELSLNKEDTIRLTDNASVGQIKWLCNKKTFLDLKSNTLAISKALTLASDSAKVIGAGILSFSTSQQGVIHFTDSDLNDTDLSFQSGNWSVDGFFKAGHVEINNGSHQWAMLKSDITSLTAANTTTLDISNVELTISEALSLASTITFKADNAILLISDNDVQLSLGSNNFNGEIRITGGNILLSGEGRITQLTCTSSLTTNGSPEFETLHLLDGAQWTLADGTEQQLHTLAVNTTTLLPCLIKSEGGATINFVEHKILCVDNLNVSNVSATGLGIINVGTSGQIENAANWLTLPCEQVLFADFEANFACVNGLTSFTDTSLGNPNTWEWTFSDPLNNTRDSNMQNPILSFESVGSVSIGLTVTKDQQSHTFSRTIAINDNPLPENDILLSPSGSLISLLMTNNYHWYLNREIIENAFARELTDNQQPGLYEVLISNGTCNRLSSPYLVSAINEDSPSSHLYPNPANEYFSFKTEALLPQTAYLYNNLGLLLKSVDITMPVLVKDLPNGLYFVKVVHTTGSITLEKLIISHQ</sequence>
<dbReference type="CDD" id="cd00146">
    <property type="entry name" value="PKD"/>
    <property type="match status" value="1"/>
</dbReference>
<dbReference type="InterPro" id="IPR023828">
    <property type="entry name" value="Peptidase_S8_Ser-AS"/>
</dbReference>
<dbReference type="InterPro" id="IPR026444">
    <property type="entry name" value="Secre_tail"/>
</dbReference>
<evidence type="ECO:0000256" key="2">
    <source>
        <dbReference type="ARBA" id="ARBA00022670"/>
    </source>
</evidence>
<dbReference type="GO" id="GO:0006508">
    <property type="term" value="P:proteolysis"/>
    <property type="evidence" value="ECO:0007669"/>
    <property type="project" value="UniProtKB-KW"/>
</dbReference>
<dbReference type="PROSITE" id="PS51892">
    <property type="entry name" value="SUBTILASE"/>
    <property type="match status" value="1"/>
</dbReference>
<dbReference type="GO" id="GO:0004252">
    <property type="term" value="F:serine-type endopeptidase activity"/>
    <property type="evidence" value="ECO:0007669"/>
    <property type="project" value="UniProtKB-UniRule"/>
</dbReference>
<reference evidence="7 8" key="1">
    <citation type="submission" date="2018-11" db="EMBL/GenBank/DDBJ databases">
        <title>Chryseotalea sanarue gen. nov., sp., nov., a member of the family Cytophagaceae, isolated from a brackish lake in Hamamatsu Japan.</title>
        <authorList>
            <person name="Maejima Y."/>
            <person name="Iino T."/>
            <person name="Muraguchi Y."/>
            <person name="Fukuda K."/>
            <person name="Ohkuma M."/>
            <person name="Moriuchi R."/>
            <person name="Dohra H."/>
            <person name="Kimbara K."/>
            <person name="Shintani M."/>
        </authorList>
    </citation>
    <scope>NUCLEOTIDE SEQUENCE [LARGE SCALE GENOMIC DNA]</scope>
    <source>
        <strain evidence="7 8">Ys</strain>
    </source>
</reference>
<dbReference type="Proteomes" id="UP000288227">
    <property type="component" value="Unassembled WGS sequence"/>
</dbReference>
<dbReference type="InterPro" id="IPR013783">
    <property type="entry name" value="Ig-like_fold"/>
</dbReference>
<dbReference type="SUPFAM" id="SSF49299">
    <property type="entry name" value="PKD domain"/>
    <property type="match status" value="1"/>
</dbReference>
<dbReference type="SUPFAM" id="SSF49785">
    <property type="entry name" value="Galactose-binding domain-like"/>
    <property type="match status" value="1"/>
</dbReference>
<dbReference type="InterPro" id="IPR008979">
    <property type="entry name" value="Galactose-bd-like_sf"/>
</dbReference>
<organism evidence="7 8">
    <name type="scientific">Chryseotalea sanaruensis</name>
    <dbReference type="NCBI Taxonomy" id="2482724"/>
    <lineage>
        <taxon>Bacteria</taxon>
        <taxon>Pseudomonadati</taxon>
        <taxon>Bacteroidota</taxon>
        <taxon>Cytophagia</taxon>
        <taxon>Cytophagales</taxon>
        <taxon>Chryseotaleaceae</taxon>
        <taxon>Chryseotalea</taxon>
    </lineage>
</organism>
<dbReference type="PROSITE" id="PS50093">
    <property type="entry name" value="PKD"/>
    <property type="match status" value="1"/>
</dbReference>
<evidence type="ECO:0000256" key="4">
    <source>
        <dbReference type="ARBA" id="ARBA00022825"/>
    </source>
</evidence>
<dbReference type="InterPro" id="IPR000601">
    <property type="entry name" value="PKD_dom"/>
</dbReference>
<protein>
    <submittedName>
        <fullName evidence="7">T9SS C-terminal target domain-containing protein</fullName>
    </submittedName>
</protein>
<feature type="active site" description="Charge relay system" evidence="5">
    <location>
        <position position="82"/>
    </location>
</feature>
<name>A0A401UDA5_9BACT</name>
<dbReference type="Gene3D" id="2.60.40.10">
    <property type="entry name" value="Immunoglobulins"/>
    <property type="match status" value="1"/>
</dbReference>
<gene>
    <name evidence="7" type="ORF">SanaruYs_31160</name>
</gene>
<dbReference type="CDD" id="cd04842">
    <property type="entry name" value="Peptidases_S8_Kp43_protease"/>
    <property type="match status" value="1"/>
</dbReference>
<feature type="active site" description="Charge relay system" evidence="5">
    <location>
        <position position="107"/>
    </location>
</feature>
<dbReference type="Gene3D" id="3.40.50.200">
    <property type="entry name" value="Peptidase S8/S53 domain"/>
    <property type="match status" value="1"/>
</dbReference>
<dbReference type="InterPro" id="IPR036852">
    <property type="entry name" value="Peptidase_S8/S53_dom_sf"/>
</dbReference>
<keyword evidence="3 5" id="KW-0378">Hydrolase</keyword>
<dbReference type="NCBIfam" id="TIGR04183">
    <property type="entry name" value="Por_Secre_tail"/>
    <property type="match status" value="1"/>
</dbReference>
<dbReference type="Gene3D" id="2.60.120.380">
    <property type="match status" value="1"/>
</dbReference>
<dbReference type="InterPro" id="IPR034058">
    <property type="entry name" value="TagA/B/C/D_pept_dom"/>
</dbReference>
<keyword evidence="8" id="KW-1185">Reference proteome</keyword>
<comment type="caution">
    <text evidence="7">The sequence shown here is derived from an EMBL/GenBank/DDBJ whole genome shotgun (WGS) entry which is preliminary data.</text>
</comment>
<comment type="similarity">
    <text evidence="1 5">Belongs to the peptidase S8 family.</text>
</comment>
<feature type="domain" description="PKD" evidence="6">
    <location>
        <begin position="876"/>
        <end position="938"/>
    </location>
</feature>